<proteinExistence type="predicted"/>
<protein>
    <recommendedName>
        <fullName evidence="3">PNPLA domain-containing protein</fullName>
    </recommendedName>
</protein>
<evidence type="ECO:0000313" key="1">
    <source>
        <dbReference type="EMBL" id="KAF2434690.1"/>
    </source>
</evidence>
<dbReference type="OrthoDB" id="3945274at2759"/>
<organism evidence="1 2">
    <name type="scientific">Tothia fuscella</name>
    <dbReference type="NCBI Taxonomy" id="1048955"/>
    <lineage>
        <taxon>Eukaryota</taxon>
        <taxon>Fungi</taxon>
        <taxon>Dikarya</taxon>
        <taxon>Ascomycota</taxon>
        <taxon>Pezizomycotina</taxon>
        <taxon>Dothideomycetes</taxon>
        <taxon>Pleosporomycetidae</taxon>
        <taxon>Venturiales</taxon>
        <taxon>Cylindrosympodiaceae</taxon>
        <taxon>Tothia</taxon>
    </lineage>
</organism>
<dbReference type="AlphaFoldDB" id="A0A9P4U2C5"/>
<evidence type="ECO:0008006" key="3">
    <source>
        <dbReference type="Google" id="ProtNLM"/>
    </source>
</evidence>
<gene>
    <name evidence="1" type="ORF">EJ08DRAFT_605202</name>
</gene>
<reference evidence="1" key="1">
    <citation type="journal article" date="2020" name="Stud. Mycol.">
        <title>101 Dothideomycetes genomes: a test case for predicting lifestyles and emergence of pathogens.</title>
        <authorList>
            <person name="Haridas S."/>
            <person name="Albert R."/>
            <person name="Binder M."/>
            <person name="Bloem J."/>
            <person name="Labutti K."/>
            <person name="Salamov A."/>
            <person name="Andreopoulos B."/>
            <person name="Baker S."/>
            <person name="Barry K."/>
            <person name="Bills G."/>
            <person name="Bluhm B."/>
            <person name="Cannon C."/>
            <person name="Castanera R."/>
            <person name="Culley D."/>
            <person name="Daum C."/>
            <person name="Ezra D."/>
            <person name="Gonzalez J."/>
            <person name="Henrissat B."/>
            <person name="Kuo A."/>
            <person name="Liang C."/>
            <person name="Lipzen A."/>
            <person name="Lutzoni F."/>
            <person name="Magnuson J."/>
            <person name="Mondo S."/>
            <person name="Nolan M."/>
            <person name="Ohm R."/>
            <person name="Pangilinan J."/>
            <person name="Park H.-J."/>
            <person name="Ramirez L."/>
            <person name="Alfaro M."/>
            <person name="Sun H."/>
            <person name="Tritt A."/>
            <person name="Yoshinaga Y."/>
            <person name="Zwiers L.-H."/>
            <person name="Turgeon B."/>
            <person name="Goodwin S."/>
            <person name="Spatafora J."/>
            <person name="Crous P."/>
            <person name="Grigoriev I."/>
        </authorList>
    </citation>
    <scope>NUCLEOTIDE SEQUENCE</scope>
    <source>
        <strain evidence="1">CBS 130266</strain>
    </source>
</reference>
<dbReference type="EMBL" id="MU007015">
    <property type="protein sequence ID" value="KAF2434690.1"/>
    <property type="molecule type" value="Genomic_DNA"/>
</dbReference>
<dbReference type="Proteomes" id="UP000800235">
    <property type="component" value="Unassembled WGS sequence"/>
</dbReference>
<accession>A0A9P4U2C5</accession>
<comment type="caution">
    <text evidence="1">The sequence shown here is derived from an EMBL/GenBank/DDBJ whole genome shotgun (WGS) entry which is preliminary data.</text>
</comment>
<sequence length="185" mass="20358">MLLGVTKCYVPATKLYKLIMSSHRKNHIPKVKSKVPPSIDTTAIGSDPSLRETAVSLLSGGPRRSEPAEPETFAIPPNRRYSKLATEEIKSKKGELNEKLKVAEQRSVPLCMRSRADVSDSHPNGPWARKAILSFDGGGVKGFSSLLIIKRLTSLIEEIETGQRRCNLVCISCPFQKQTLTATAR</sequence>
<name>A0A9P4U2C5_9PEZI</name>
<evidence type="ECO:0000313" key="2">
    <source>
        <dbReference type="Proteomes" id="UP000800235"/>
    </source>
</evidence>
<keyword evidence="2" id="KW-1185">Reference proteome</keyword>